<proteinExistence type="predicted"/>
<evidence type="ECO:0000313" key="1">
    <source>
        <dbReference type="EMBL" id="CAB4121541.1"/>
    </source>
</evidence>
<protein>
    <submittedName>
        <fullName evidence="1">Uncharacterized protein</fullName>
    </submittedName>
</protein>
<sequence length="60" mass="6634">MTDLQDALAVMVSTYLSFDDVVKGMILDAKEVADALAKADPDTEEHTVLLYLSEKFPETE</sequence>
<gene>
    <name evidence="1" type="ORF">UFOVP15_24</name>
</gene>
<dbReference type="EMBL" id="LR796150">
    <property type="protein sequence ID" value="CAB4121541.1"/>
    <property type="molecule type" value="Genomic_DNA"/>
</dbReference>
<reference evidence="1" key="1">
    <citation type="submission" date="2020-04" db="EMBL/GenBank/DDBJ databases">
        <authorList>
            <person name="Chiriac C."/>
            <person name="Salcher M."/>
            <person name="Ghai R."/>
            <person name="Kavagutti S V."/>
        </authorList>
    </citation>
    <scope>NUCLEOTIDE SEQUENCE</scope>
</reference>
<accession>A0A6J5KIZ0</accession>
<name>A0A6J5KIZ0_9CAUD</name>
<organism evidence="1">
    <name type="scientific">uncultured Caudovirales phage</name>
    <dbReference type="NCBI Taxonomy" id="2100421"/>
    <lineage>
        <taxon>Viruses</taxon>
        <taxon>Duplodnaviria</taxon>
        <taxon>Heunggongvirae</taxon>
        <taxon>Uroviricota</taxon>
        <taxon>Caudoviricetes</taxon>
        <taxon>Peduoviridae</taxon>
        <taxon>Maltschvirus</taxon>
        <taxon>Maltschvirus maltsch</taxon>
    </lineage>
</organism>